<evidence type="ECO:0000256" key="2">
    <source>
        <dbReference type="ARBA" id="ARBA00022670"/>
    </source>
</evidence>
<dbReference type="OrthoDB" id="442460at2759"/>
<keyword evidence="7" id="KW-1185">Reference proteome</keyword>
<dbReference type="InterPro" id="IPR038765">
    <property type="entry name" value="Papain-like_cys_pep_sf"/>
</dbReference>
<evidence type="ECO:0000256" key="4">
    <source>
        <dbReference type="SAM" id="MobiDB-lite"/>
    </source>
</evidence>
<feature type="compositionally biased region" description="Basic and acidic residues" evidence="4">
    <location>
        <begin position="400"/>
        <end position="411"/>
    </location>
</feature>
<feature type="compositionally biased region" description="Polar residues" evidence="4">
    <location>
        <begin position="826"/>
        <end position="840"/>
    </location>
</feature>
<comment type="caution">
    <text evidence="6">The sequence shown here is derived from an EMBL/GenBank/DDBJ whole genome shotgun (WGS) entry which is preliminary data.</text>
</comment>
<evidence type="ECO:0000313" key="7">
    <source>
        <dbReference type="Proteomes" id="UP000606974"/>
    </source>
</evidence>
<keyword evidence="3" id="KW-0378">Hydrolase</keyword>
<feature type="compositionally biased region" description="Polar residues" evidence="4">
    <location>
        <begin position="790"/>
        <end position="806"/>
    </location>
</feature>
<dbReference type="InterPro" id="IPR003653">
    <property type="entry name" value="Peptidase_C48_C"/>
</dbReference>
<keyword evidence="2" id="KW-0645">Protease</keyword>
<name>A0A8H7A6Z3_9EURO</name>
<evidence type="ECO:0000259" key="5">
    <source>
        <dbReference type="PROSITE" id="PS50600"/>
    </source>
</evidence>
<feature type="domain" description="Ubiquitin-like protease family profile" evidence="5">
    <location>
        <begin position="503"/>
        <end position="752"/>
    </location>
</feature>
<reference evidence="6" key="1">
    <citation type="submission" date="2020-02" db="EMBL/GenBank/DDBJ databases">
        <authorList>
            <person name="Palmer J.M."/>
        </authorList>
    </citation>
    <scope>NUCLEOTIDE SEQUENCE</scope>
    <source>
        <strain evidence="6">EPUS1.4</strain>
        <tissue evidence="6">Thallus</tissue>
    </source>
</reference>
<feature type="region of interest" description="Disordered" evidence="4">
    <location>
        <begin position="294"/>
        <end position="362"/>
    </location>
</feature>
<dbReference type="PROSITE" id="PS50600">
    <property type="entry name" value="ULP_PROTEASE"/>
    <property type="match status" value="1"/>
</dbReference>
<dbReference type="EMBL" id="JAACFV010000243">
    <property type="protein sequence ID" value="KAF7502514.1"/>
    <property type="molecule type" value="Genomic_DNA"/>
</dbReference>
<feature type="region of interest" description="Disordered" evidence="4">
    <location>
        <begin position="400"/>
        <end position="433"/>
    </location>
</feature>
<accession>A0A8H7A6Z3</accession>
<dbReference type="GO" id="GO:0019783">
    <property type="term" value="F:ubiquitin-like protein peptidase activity"/>
    <property type="evidence" value="ECO:0007669"/>
    <property type="project" value="UniProtKB-ARBA"/>
</dbReference>
<dbReference type="SUPFAM" id="SSF54001">
    <property type="entry name" value="Cysteine proteinases"/>
    <property type="match status" value="1"/>
</dbReference>
<organism evidence="6 7">
    <name type="scientific">Endocarpon pusillum</name>
    <dbReference type="NCBI Taxonomy" id="364733"/>
    <lineage>
        <taxon>Eukaryota</taxon>
        <taxon>Fungi</taxon>
        <taxon>Dikarya</taxon>
        <taxon>Ascomycota</taxon>
        <taxon>Pezizomycotina</taxon>
        <taxon>Eurotiomycetes</taxon>
        <taxon>Chaetothyriomycetidae</taxon>
        <taxon>Verrucariales</taxon>
        <taxon>Verrucariaceae</taxon>
        <taxon>Endocarpon</taxon>
    </lineage>
</organism>
<sequence>MADGRNLRPRPQQEVGLQVQQSMSLALQQDFQAIFGRPFATFNDVLVHLSTLQPQERIDAVPQIREALERADTMISDAATALLNYVQQDKVLQRGVATSSGMLDWQELRRVSDRGKNHRKRVEEGRNRLAGLVGEPMLENCIVPLCRQSTTVHDQLQRLIRIHQGRTIKEILVNGCKHMILRLEKRTNYNTSEPHVTSRDLEDGNAHLHESSQVTQDRVRAVRPDWTCDEFGLIWPNGRPTEFLQGWNAPLPGRVEEVPATPVGKTAPAQQTTPTVSGFTAINTPLTLPLMPTTTSSAATPGSRAPSRVPIATPTASSVPARKDSLASIGQGDYSAWFPDIGSRSRERSVPGEPQKSKPTTPIHESIETEGVFPPQAFPPPTLGLRPNFMELLQGAVEGKKKEVAAQEKRAASQPPTGSEAKRRSRRSPTEDDIIMTGVATMFRYMSVVNQEAKTRAASAGQLKQDYIRKHPIPVGQPTQLENALWQLILNKVKAFKDGQRQVEMAEEDTALLERADPRLFRFAAQRIVDGINRAGFDDPSLAIYAQSTSDIVMLMLGQQIAQDSSMQQIQHLIDALTRAFGGGTRMTAVIPRFDEEEGTELTIEDFESLLLGRNRSGWLSGEAILAALRIDASSEVAEVINPNVWQGYIQSGHRQDMVPRLLGNAYTIIIPYSFPGHWALGIIDQRNRQLHFLDSKHNEERRERFRRDMIRFISWSSWYAGEQYNISTRRSAQQLNDYDCGVYVIENARAFLNHQQPPEIIGNAARLDVTQRMYDAVTRLAAMTIRSMTSTPAPGRNLSASQHRTPASVPSRGQTPVVRAESESRSNIQSSTSPLSSAPTRPVTPESFQHLAGPRF</sequence>
<dbReference type="Pfam" id="PF02902">
    <property type="entry name" value="Peptidase_C48"/>
    <property type="match status" value="1"/>
</dbReference>
<dbReference type="GO" id="GO:0008234">
    <property type="term" value="F:cysteine-type peptidase activity"/>
    <property type="evidence" value="ECO:0007669"/>
    <property type="project" value="InterPro"/>
</dbReference>
<dbReference type="Proteomes" id="UP000606974">
    <property type="component" value="Unassembled WGS sequence"/>
</dbReference>
<dbReference type="GO" id="GO:0006508">
    <property type="term" value="P:proteolysis"/>
    <property type="evidence" value="ECO:0007669"/>
    <property type="project" value="UniProtKB-KW"/>
</dbReference>
<dbReference type="Gene3D" id="3.40.395.10">
    <property type="entry name" value="Adenoviral Proteinase, Chain A"/>
    <property type="match status" value="1"/>
</dbReference>
<feature type="region of interest" description="Disordered" evidence="4">
    <location>
        <begin position="790"/>
        <end position="857"/>
    </location>
</feature>
<comment type="similarity">
    <text evidence="1">Belongs to the peptidase C48 family.</text>
</comment>
<gene>
    <name evidence="6" type="ORF">GJ744_005635</name>
</gene>
<dbReference type="AlphaFoldDB" id="A0A8H7A6Z3"/>
<feature type="compositionally biased region" description="Low complexity" evidence="4">
    <location>
        <begin position="294"/>
        <end position="308"/>
    </location>
</feature>
<evidence type="ECO:0000256" key="3">
    <source>
        <dbReference type="ARBA" id="ARBA00022801"/>
    </source>
</evidence>
<proteinExistence type="inferred from homology"/>
<evidence type="ECO:0000313" key="6">
    <source>
        <dbReference type="EMBL" id="KAF7502514.1"/>
    </source>
</evidence>
<evidence type="ECO:0000256" key="1">
    <source>
        <dbReference type="ARBA" id="ARBA00005234"/>
    </source>
</evidence>
<protein>
    <recommendedName>
        <fullName evidence="5">Ubiquitin-like protease family profile domain-containing protein</fullName>
    </recommendedName>
</protein>